<evidence type="ECO:0008006" key="4">
    <source>
        <dbReference type="Google" id="ProtNLM"/>
    </source>
</evidence>
<evidence type="ECO:0000313" key="3">
    <source>
        <dbReference type="Proteomes" id="UP001360953"/>
    </source>
</evidence>
<keyword evidence="1" id="KW-0732">Signal</keyword>
<dbReference type="GeneID" id="92030951"/>
<feature type="signal peptide" evidence="1">
    <location>
        <begin position="1"/>
        <end position="26"/>
    </location>
</feature>
<comment type="caution">
    <text evidence="2">The sequence shown here is derived from an EMBL/GenBank/DDBJ whole genome shotgun (WGS) entry which is preliminary data.</text>
</comment>
<accession>A0ABR1LWA9</accession>
<dbReference type="RefSeq" id="XP_066656730.1">
    <property type="nucleotide sequence ID" value="XM_066798045.1"/>
</dbReference>
<dbReference type="EMBL" id="JBBPEH010000004">
    <property type="protein sequence ID" value="KAK7539459.1"/>
    <property type="molecule type" value="Genomic_DNA"/>
</dbReference>
<name>A0ABR1LWA9_9PEZI</name>
<evidence type="ECO:0000313" key="2">
    <source>
        <dbReference type="EMBL" id="KAK7539459.1"/>
    </source>
</evidence>
<evidence type="ECO:0000256" key="1">
    <source>
        <dbReference type="SAM" id="SignalP"/>
    </source>
</evidence>
<protein>
    <recommendedName>
        <fullName evidence="4">Secreted protein</fullName>
    </recommendedName>
</protein>
<organism evidence="2 3">
    <name type="scientific">Phyllosticta citribraziliensis</name>
    <dbReference type="NCBI Taxonomy" id="989973"/>
    <lineage>
        <taxon>Eukaryota</taxon>
        <taxon>Fungi</taxon>
        <taxon>Dikarya</taxon>
        <taxon>Ascomycota</taxon>
        <taxon>Pezizomycotina</taxon>
        <taxon>Dothideomycetes</taxon>
        <taxon>Dothideomycetes incertae sedis</taxon>
        <taxon>Botryosphaeriales</taxon>
        <taxon>Phyllostictaceae</taxon>
        <taxon>Phyllosticta</taxon>
    </lineage>
</organism>
<reference evidence="2 3" key="1">
    <citation type="submission" date="2024-04" db="EMBL/GenBank/DDBJ databases">
        <title>Phyllosticta paracitricarpa is synonymous to the EU quarantine fungus P. citricarpa based on phylogenomic analyses.</title>
        <authorList>
            <consortium name="Lawrence Berkeley National Laboratory"/>
            <person name="Van ingen-buijs V.A."/>
            <person name="Van westerhoven A.C."/>
            <person name="Haridas S."/>
            <person name="Skiadas P."/>
            <person name="Martin F."/>
            <person name="Groenewald J.Z."/>
            <person name="Crous P.W."/>
            <person name="Seidl M.F."/>
        </authorList>
    </citation>
    <scope>NUCLEOTIDE SEQUENCE [LARGE SCALE GENOMIC DNA]</scope>
    <source>
        <strain evidence="2 3">CPC 17464</strain>
    </source>
</reference>
<sequence>MAASSSLLLWPVGCRWVLCLWAAAHSFCREKKILRHIRRSGDPGREPRRKAKWISGANDRTFAGPTGVTVTMACAWRCGLLLENFIRDALWSSFACVGDGRLPSDLPASLPKTLQFVEDSEVEQVGLEDASLGFREDLQHDSHFMTLNLWIMTLSG</sequence>
<feature type="chain" id="PRO_5045951428" description="Secreted protein" evidence="1">
    <location>
        <begin position="27"/>
        <end position="156"/>
    </location>
</feature>
<proteinExistence type="predicted"/>
<gene>
    <name evidence="2" type="ORF">J3D65DRAFT_601533</name>
</gene>
<dbReference type="Proteomes" id="UP001360953">
    <property type="component" value="Unassembled WGS sequence"/>
</dbReference>
<keyword evidence="3" id="KW-1185">Reference proteome</keyword>